<name>A0ABU1RR00_9GAMM</name>
<keyword evidence="1" id="KW-0812">Transmembrane</keyword>
<keyword evidence="1" id="KW-0472">Membrane</keyword>
<feature type="transmembrane region" description="Helical" evidence="1">
    <location>
        <begin position="12"/>
        <end position="32"/>
    </location>
</feature>
<sequence length="84" mass="9092">MNEDPWKVHGYFFSICFGIFMVSLGWLCASFLGVPSGVPLKEVLTPLQGVLFVGLLGVCAAIAYLLARVASLALNFLIKAMRAK</sequence>
<dbReference type="EMBL" id="JAVDTT010000002">
    <property type="protein sequence ID" value="MDR6841203.1"/>
    <property type="molecule type" value="Genomic_DNA"/>
</dbReference>
<evidence type="ECO:0000313" key="2">
    <source>
        <dbReference type="EMBL" id="MDR6841203.1"/>
    </source>
</evidence>
<evidence type="ECO:0000313" key="3">
    <source>
        <dbReference type="Proteomes" id="UP001254759"/>
    </source>
</evidence>
<gene>
    <name evidence="2" type="ORF">J2W94_001488</name>
</gene>
<feature type="transmembrane region" description="Helical" evidence="1">
    <location>
        <begin position="52"/>
        <end position="78"/>
    </location>
</feature>
<proteinExistence type="predicted"/>
<reference evidence="2 3" key="1">
    <citation type="submission" date="2023-07" db="EMBL/GenBank/DDBJ databases">
        <title>Sorghum-associated microbial communities from plants grown in Nebraska, USA.</title>
        <authorList>
            <person name="Schachtman D."/>
        </authorList>
    </citation>
    <scope>NUCLEOTIDE SEQUENCE [LARGE SCALE GENOMIC DNA]</scope>
    <source>
        <strain evidence="2 3">BE107</strain>
    </source>
</reference>
<comment type="caution">
    <text evidence="2">The sequence shown here is derived from an EMBL/GenBank/DDBJ whole genome shotgun (WGS) entry which is preliminary data.</text>
</comment>
<accession>A0ABU1RR00</accession>
<protein>
    <submittedName>
        <fullName evidence="2">Apolipoprotein N-acyltransferase</fullName>
    </submittedName>
</protein>
<keyword evidence="1" id="KW-1133">Transmembrane helix</keyword>
<dbReference type="Proteomes" id="UP001254759">
    <property type="component" value="Unassembled WGS sequence"/>
</dbReference>
<evidence type="ECO:0000256" key="1">
    <source>
        <dbReference type="SAM" id="Phobius"/>
    </source>
</evidence>
<keyword evidence="3" id="KW-1185">Reference proteome</keyword>
<dbReference type="RefSeq" id="WP_310091781.1">
    <property type="nucleotide sequence ID" value="NZ_JAVDTT010000002.1"/>
</dbReference>
<organism evidence="2 3">
    <name type="scientific">Pseudoxanthomonas sacheonensis</name>
    <dbReference type="NCBI Taxonomy" id="443615"/>
    <lineage>
        <taxon>Bacteria</taxon>
        <taxon>Pseudomonadati</taxon>
        <taxon>Pseudomonadota</taxon>
        <taxon>Gammaproteobacteria</taxon>
        <taxon>Lysobacterales</taxon>
        <taxon>Lysobacteraceae</taxon>
        <taxon>Pseudoxanthomonas</taxon>
    </lineage>
</organism>